<proteinExistence type="predicted"/>
<keyword evidence="3" id="KW-1185">Reference proteome</keyword>
<comment type="caution">
    <text evidence="2">The sequence shown here is derived from an EMBL/GenBank/DDBJ whole genome shotgun (WGS) entry which is preliminary data.</text>
</comment>
<feature type="non-terminal residue" evidence="2">
    <location>
        <position position="1"/>
    </location>
</feature>
<evidence type="ECO:0000259" key="1">
    <source>
        <dbReference type="Pfam" id="PF06985"/>
    </source>
</evidence>
<evidence type="ECO:0000313" key="3">
    <source>
        <dbReference type="Proteomes" id="UP000193144"/>
    </source>
</evidence>
<evidence type="ECO:0000313" key="2">
    <source>
        <dbReference type="EMBL" id="ORY12955.1"/>
    </source>
</evidence>
<gene>
    <name evidence="2" type="ORF">BCR34DRAFT_450950</name>
</gene>
<dbReference type="PANTHER" id="PTHR33112:SF16">
    <property type="entry name" value="HETEROKARYON INCOMPATIBILITY DOMAIN-CONTAINING PROTEIN"/>
    <property type="match status" value="1"/>
</dbReference>
<dbReference type="OrthoDB" id="3486565at2759"/>
<reference evidence="2 3" key="1">
    <citation type="submission" date="2016-07" db="EMBL/GenBank/DDBJ databases">
        <title>Pervasive Adenine N6-methylation of Active Genes in Fungi.</title>
        <authorList>
            <consortium name="DOE Joint Genome Institute"/>
            <person name="Mondo S.J."/>
            <person name="Dannebaum R.O."/>
            <person name="Kuo R.C."/>
            <person name="Labutti K."/>
            <person name="Haridas S."/>
            <person name="Kuo A."/>
            <person name="Salamov A."/>
            <person name="Ahrendt S.R."/>
            <person name="Lipzen A."/>
            <person name="Sullivan W."/>
            <person name="Andreopoulos W.B."/>
            <person name="Clum A."/>
            <person name="Lindquist E."/>
            <person name="Daum C."/>
            <person name="Ramamoorthy G.K."/>
            <person name="Gryganskyi A."/>
            <person name="Culley D."/>
            <person name="Magnuson J.K."/>
            <person name="James T.Y."/>
            <person name="O'Malley M.A."/>
            <person name="Stajich J.E."/>
            <person name="Spatafora J.W."/>
            <person name="Visel A."/>
            <person name="Grigoriev I.V."/>
        </authorList>
    </citation>
    <scope>NUCLEOTIDE SEQUENCE [LARGE SCALE GENOMIC DNA]</scope>
    <source>
        <strain evidence="2 3">CBS 115471</strain>
    </source>
</reference>
<dbReference type="Proteomes" id="UP000193144">
    <property type="component" value="Unassembled WGS sequence"/>
</dbReference>
<feature type="domain" description="Heterokaryon incompatibility" evidence="1">
    <location>
        <begin position="49"/>
        <end position="208"/>
    </location>
</feature>
<dbReference type="EMBL" id="MCFA01000046">
    <property type="protein sequence ID" value="ORY12955.1"/>
    <property type="molecule type" value="Genomic_DNA"/>
</dbReference>
<dbReference type="InterPro" id="IPR010730">
    <property type="entry name" value="HET"/>
</dbReference>
<protein>
    <submittedName>
        <fullName evidence="2">Heterokaryon incompatibility protein-domain-containing protein</fullName>
    </submittedName>
</protein>
<sequence length="356" mass="39823">EWLDQCIQNHSNRCPPGASAALPTRVICVGDALTDPYLYESSPGEKGVWAALSYCWGRARTMTTTTATFDQRKAGFALETLPKTCRDAILAARALSIAFLWIDSFCIVQDSPTDWEREAAKMCYIYENAVVTLAALHSPTSASGLFLSNPYRYTVRLDTSINGQTVTVYARRHYNVGILGFIHGHFRESSPSTSGSGILETRGWTLQEIVLSPRVLWFSSFELGWSCWSSTACECDPKQTSDFIENYSEYLKISSNPQQNQSGFTDWLATWRNIVHEFTRRDLTVQTDRLPAISGLASAMQNQLNSNYLAGLWESDLARQLLWAGTWEIFNSDLSFPLLEHGYAPSWSWASVSGAI</sequence>
<dbReference type="PANTHER" id="PTHR33112">
    <property type="entry name" value="DOMAIN PROTEIN, PUTATIVE-RELATED"/>
    <property type="match status" value="1"/>
</dbReference>
<organism evidence="2 3">
    <name type="scientific">Clohesyomyces aquaticus</name>
    <dbReference type="NCBI Taxonomy" id="1231657"/>
    <lineage>
        <taxon>Eukaryota</taxon>
        <taxon>Fungi</taxon>
        <taxon>Dikarya</taxon>
        <taxon>Ascomycota</taxon>
        <taxon>Pezizomycotina</taxon>
        <taxon>Dothideomycetes</taxon>
        <taxon>Pleosporomycetidae</taxon>
        <taxon>Pleosporales</taxon>
        <taxon>Lindgomycetaceae</taxon>
        <taxon>Clohesyomyces</taxon>
    </lineage>
</organism>
<dbReference type="AlphaFoldDB" id="A0A1Y1ZT22"/>
<feature type="non-terminal residue" evidence="2">
    <location>
        <position position="356"/>
    </location>
</feature>
<accession>A0A1Y1ZT22</accession>
<dbReference type="Pfam" id="PF06985">
    <property type="entry name" value="HET"/>
    <property type="match status" value="1"/>
</dbReference>
<name>A0A1Y1ZT22_9PLEO</name>
<dbReference type="STRING" id="1231657.A0A1Y1ZT22"/>